<evidence type="ECO:0000256" key="4">
    <source>
        <dbReference type="SAM" id="MobiDB-lite"/>
    </source>
</evidence>
<evidence type="ECO:0000256" key="2">
    <source>
        <dbReference type="ARBA" id="ARBA00023125"/>
    </source>
</evidence>
<dbReference type="Proteomes" id="UP000037953">
    <property type="component" value="Unassembled WGS sequence"/>
</dbReference>
<proteinExistence type="predicted"/>
<dbReference type="GO" id="GO:0043565">
    <property type="term" value="F:sequence-specific DNA binding"/>
    <property type="evidence" value="ECO:0007669"/>
    <property type="project" value="InterPro"/>
</dbReference>
<dbReference type="OrthoDB" id="5295174at2"/>
<comment type="caution">
    <text evidence="7">The sequence shown here is derived from an EMBL/GenBank/DDBJ whole genome shotgun (WGS) entry which is preliminary data.</text>
</comment>
<accession>A0A0N0ZWI5</accession>
<evidence type="ECO:0000256" key="1">
    <source>
        <dbReference type="ARBA" id="ARBA00023015"/>
    </source>
</evidence>
<evidence type="ECO:0000313" key="8">
    <source>
        <dbReference type="Proteomes" id="UP000037953"/>
    </source>
</evidence>
<dbReference type="PROSITE" id="PS01124">
    <property type="entry name" value="HTH_ARAC_FAMILY_2"/>
    <property type="match status" value="1"/>
</dbReference>
<evidence type="ECO:0000259" key="6">
    <source>
        <dbReference type="PROSITE" id="PS01124"/>
    </source>
</evidence>
<sequence>MPGISKENRQIGKVLHQSILKSNIWILFFISLFPIFMSGQTTPDFSISTDKAFQKLYQNPEDCISYSQSLLISDKNPEHKIILRKIISQAYALQGNYVQAVNISNQKEDEGQNEPLSHFIQLFGDYNLADQYQNLGLYGQSNKIITRILADRELLKSTHLKERMTIAKLFQLQAINSGITRKYGTALQYLDESDRYLDGKNEENRIIRQENIIFRATFLMKQNRPEESKKLLDHVIQDIESHGNDPFLAAFAYESISRYFFLKEDYSTALKYLDEGFSKINGLPYHDMKVIFYELFAKNYLALNNDEKYRYYNNLYTELKTKIDSSKKEGIQYIVKLVETYHHKDVEFLRQNKLTQFRIIAAVILFLILAAIAYFLYESGRNKDLKKQLGFFEKLKERENAVQKQTEDSKNDTLKINKSQEKDSPKISREKEDEILQKLKEWEETDNYLNKNMSISVLSAQTGINTKYLSEVINNHKGKNFNGYINELRVNHIAHLLKTDPAYLNYKVSYLADHAGFSSHGAFTNVFKSITGMSPNTYIQEIIKNKRS</sequence>
<keyword evidence="1" id="KW-0805">Transcription regulation</keyword>
<dbReference type="PANTHER" id="PTHR43280">
    <property type="entry name" value="ARAC-FAMILY TRANSCRIPTIONAL REGULATOR"/>
    <property type="match status" value="1"/>
</dbReference>
<feature type="domain" description="HTH araC/xylS-type" evidence="6">
    <location>
        <begin position="437"/>
        <end position="541"/>
    </location>
</feature>
<feature type="transmembrane region" description="Helical" evidence="5">
    <location>
        <begin position="357"/>
        <end position="377"/>
    </location>
</feature>
<dbReference type="PANTHER" id="PTHR43280:SF34">
    <property type="entry name" value="ARAC-FAMILY TRANSCRIPTIONAL REGULATOR"/>
    <property type="match status" value="1"/>
</dbReference>
<dbReference type="Gene3D" id="1.10.10.60">
    <property type="entry name" value="Homeodomain-like"/>
    <property type="match status" value="2"/>
</dbReference>
<dbReference type="InterPro" id="IPR009057">
    <property type="entry name" value="Homeodomain-like_sf"/>
</dbReference>
<gene>
    <name evidence="7" type="ORF">AOB46_02360</name>
</gene>
<dbReference type="PATRIC" id="fig|253.9.peg.500"/>
<keyword evidence="5" id="KW-0472">Membrane</keyword>
<dbReference type="SUPFAM" id="SSF46689">
    <property type="entry name" value="Homeodomain-like"/>
    <property type="match status" value="1"/>
</dbReference>
<dbReference type="GO" id="GO:0003700">
    <property type="term" value="F:DNA-binding transcription factor activity"/>
    <property type="evidence" value="ECO:0007669"/>
    <property type="project" value="InterPro"/>
</dbReference>
<reference evidence="7 8" key="1">
    <citation type="journal article" date="2015" name="Genom Data">
        <title>Draft genome sequence of a multidrug-resistant Chryseobacterium indologenes isolate from Malaysia.</title>
        <authorList>
            <person name="Yu C.Y."/>
            <person name="Ang G.Y."/>
            <person name="Cheng H.J."/>
            <person name="Cheong Y.M."/>
            <person name="Yin W.F."/>
            <person name="Chan K.G."/>
        </authorList>
    </citation>
    <scope>NUCLEOTIDE SEQUENCE [LARGE SCALE GENOMIC DNA]</scope>
    <source>
        <strain evidence="7 8">CI_885</strain>
    </source>
</reference>
<keyword evidence="2" id="KW-0238">DNA-binding</keyword>
<dbReference type="SMART" id="SM00342">
    <property type="entry name" value="HTH_ARAC"/>
    <property type="match status" value="1"/>
</dbReference>
<keyword evidence="5" id="KW-0812">Transmembrane</keyword>
<evidence type="ECO:0000313" key="7">
    <source>
        <dbReference type="EMBL" id="KPE52856.1"/>
    </source>
</evidence>
<keyword evidence="3" id="KW-0804">Transcription</keyword>
<dbReference type="InterPro" id="IPR018060">
    <property type="entry name" value="HTH_AraC"/>
</dbReference>
<dbReference type="EMBL" id="LJOD01000001">
    <property type="protein sequence ID" value="KPE52856.1"/>
    <property type="molecule type" value="Genomic_DNA"/>
</dbReference>
<keyword evidence="5" id="KW-1133">Transmembrane helix</keyword>
<evidence type="ECO:0000256" key="3">
    <source>
        <dbReference type="ARBA" id="ARBA00023163"/>
    </source>
</evidence>
<dbReference type="RefSeq" id="WP_062696425.1">
    <property type="nucleotide sequence ID" value="NZ_LJOD01000001.1"/>
</dbReference>
<organism evidence="7 8">
    <name type="scientific">Chryseobacterium indologenes</name>
    <name type="common">Flavobacterium indologenes</name>
    <dbReference type="NCBI Taxonomy" id="253"/>
    <lineage>
        <taxon>Bacteria</taxon>
        <taxon>Pseudomonadati</taxon>
        <taxon>Bacteroidota</taxon>
        <taxon>Flavobacteriia</taxon>
        <taxon>Flavobacteriales</taxon>
        <taxon>Weeksellaceae</taxon>
        <taxon>Chryseobacterium group</taxon>
        <taxon>Chryseobacterium</taxon>
    </lineage>
</organism>
<reference evidence="8" key="2">
    <citation type="submission" date="2015-09" db="EMBL/GenBank/DDBJ databases">
        <title>Draft genome sequence of a multidrug-resistant Chryseobacterium indologenes isolate from Malaysia.</title>
        <authorList>
            <person name="Yu C.Y."/>
            <person name="Ang G.Y."/>
            <person name="Chan K.-G."/>
        </authorList>
    </citation>
    <scope>NUCLEOTIDE SEQUENCE [LARGE SCALE GENOMIC DNA]</scope>
    <source>
        <strain evidence="8">CI_885</strain>
    </source>
</reference>
<name>A0A0N0ZWI5_CHRID</name>
<dbReference type="Pfam" id="PF12833">
    <property type="entry name" value="HTH_18"/>
    <property type="match status" value="1"/>
</dbReference>
<protein>
    <submittedName>
        <fullName evidence="7">AraC family transcriptional regulator</fullName>
    </submittedName>
</protein>
<dbReference type="AlphaFoldDB" id="A0A0N0ZWI5"/>
<feature type="region of interest" description="Disordered" evidence="4">
    <location>
        <begin position="402"/>
        <end position="430"/>
    </location>
</feature>
<evidence type="ECO:0000256" key="5">
    <source>
        <dbReference type="SAM" id="Phobius"/>
    </source>
</evidence>